<keyword evidence="6 8" id="KW-0472">Membrane</keyword>
<dbReference type="InterPro" id="IPR032631">
    <property type="entry name" value="P-type_ATPase_N"/>
</dbReference>
<evidence type="ECO:0008006" key="14">
    <source>
        <dbReference type="Google" id="ProtNLM"/>
    </source>
</evidence>
<reference evidence="12 13" key="1">
    <citation type="submission" date="2024-04" db="EMBL/GenBank/DDBJ databases">
        <title>Tritrichomonas musculus Genome.</title>
        <authorList>
            <person name="Alves-Ferreira E."/>
            <person name="Grigg M."/>
            <person name="Lorenzi H."/>
            <person name="Galac M."/>
        </authorList>
    </citation>
    <scope>NUCLEOTIDE SEQUENCE [LARGE SCALE GENOMIC DNA]</scope>
    <source>
        <strain evidence="12 13">EAF2021</strain>
    </source>
</reference>
<dbReference type="SUPFAM" id="SSF81653">
    <property type="entry name" value="Calcium ATPase, transduction domain A"/>
    <property type="match status" value="1"/>
</dbReference>
<dbReference type="SUPFAM" id="SSF81660">
    <property type="entry name" value="Metal cation-transporting ATPase, ATP-binding domain N"/>
    <property type="match status" value="1"/>
</dbReference>
<dbReference type="InterPro" id="IPR036412">
    <property type="entry name" value="HAD-like_sf"/>
</dbReference>
<feature type="domain" description="P-type ATPase N-terminal" evidence="10">
    <location>
        <begin position="9"/>
        <end position="67"/>
    </location>
</feature>
<feature type="compositionally biased region" description="Basic and acidic residues" evidence="7">
    <location>
        <begin position="610"/>
        <end position="620"/>
    </location>
</feature>
<evidence type="ECO:0000256" key="1">
    <source>
        <dbReference type="ARBA" id="ARBA00004141"/>
    </source>
</evidence>
<dbReference type="PANTHER" id="PTHR24092">
    <property type="entry name" value="PROBABLE PHOSPHOLIPID-TRANSPORTING ATPASE"/>
    <property type="match status" value="1"/>
</dbReference>
<gene>
    <name evidence="12" type="ORF">M9Y10_025421</name>
</gene>
<sequence length="1345" mass="152951">MIGNRVIKTNDSNATQIFGNNKVSTSLYTWYNFIPFAFVSMICRFTNLYFLVVGGLSCWKQITPLSTGAVWVQIIVVYFLYFIRVGIDDLKRNNRDKEVNSRKFTVIHDHVPMLVKSQDILCGDILILDNFVECPADIVLIHSSNDDGTCCIDTSNINGETKPVRIFSFPDIQNIGLDEISTTHLVVTCSQPNPDFEEFSGMITNGNTSYSLSPSNFIPAGTNVTNACNVYGIVVYTGKDRKINLNYNHTPIKYTQAEAFVDTCSFFIFVFQIIFTIIWGIVGNIKREKFEKEMPYLTLFFEFGPSKASMYFRIFLILSTMISFSMKIIFEITKFIYAAFIKFDEKLYDKIERIVPHVNNSSVIKDLGSIQYLFTDKTGTLTQNEKVLQKVVIGKTVYGASEKAEDIYNDNRLIDLLTIKEDPRKGRKANQPNQMITNSENRLSDSEIKRQKALRFIFCLAICHSCKKTGSNDNPIFEGTSPEEICFLNGLKKLKFRISIDYPDITIESSELSLPPTTFHIHAVLPFHHDNCYMSVIAENISTHDYFLFTKGAVEVLDTFTENFNTTNSALKQMERPKSLNYIHTTNVENYGSLNINLHDSILSSKRKKNESQFKKKNASDENNDNLDDFDNNHEIDVDSSERLSNIATHSKSKFGSGNLFKSKPKHNRKEYVNVMDDDSMRVKLMHAATHLVSPSQFRDPQFSHFDLDSSGSLNGTDTKNENQNTNNDSILDSIINTNDINANKNDNNNNNNNNISNDNDNDNNNKKNDNNSLNPNEHNTHNFTYNMIENVDDHYSNFVSNSKKFASLGLQTMGMVYKSMDQKQFEIFITQYEAAQEYAENKIKAIQNLFSKVQKDMKVLGIAGIEDTLQPNVPETIEMLEKAGIKIWMVTGDMKENAIKIAHSSGIICDKGDIFDITSPLSCVSPSVVLANLNDYIGTLNLDDNPIYIVIDCSLDSFNEFINEENLPELTKLLLEATNVIITRANPQQKAFFVNLIRKKKKVTLAIGDGANDVSMINKANIGVGIMRNFHNQATLASDFAIKQFNHLQRLLLIHGRLASYRSSYIIQFCFYKSIMLGIVHIAFNFWNEFSSIMYLSRYNLICYNCLFTLLPAVFFVFDKDVEDDTVLLHPYLYSDSRNKTYCNGRTMTCWVIKAVYQAAIIVVIVHFCLNLNSIASADGSSISLAETEQTVYSALVLNVLFTISFNTQQFTSLNFIFIWGIWVLYIILMIVANVSPDFSIVGDMYLTVWRTISNPLLWMVTITATSFSVIPVFFVNSLLTSFLPTRAQKLRYREIKMQSKFMPAYYVLNNDVIEDFDISETIWDKSPHICAVLAALCSKKQNS</sequence>
<feature type="transmembrane region" description="Helical" evidence="8">
    <location>
        <begin position="1100"/>
        <end position="1119"/>
    </location>
</feature>
<feature type="transmembrane region" description="Helical" evidence="8">
    <location>
        <begin position="1215"/>
        <end position="1238"/>
    </location>
</feature>
<comment type="subcellular location">
    <subcellularLocation>
        <location evidence="1">Membrane</location>
        <topology evidence="1">Multi-pass membrane protein</topology>
    </subcellularLocation>
</comment>
<keyword evidence="13" id="KW-1185">Reference proteome</keyword>
<dbReference type="Gene3D" id="2.70.150.10">
    <property type="entry name" value="Calcium-transporting ATPase, cytoplasmic transduction domain A"/>
    <property type="match status" value="1"/>
</dbReference>
<evidence type="ECO:0000259" key="9">
    <source>
        <dbReference type="Pfam" id="PF00122"/>
    </source>
</evidence>
<dbReference type="InterPro" id="IPR018303">
    <property type="entry name" value="ATPase_P-typ_P_site"/>
</dbReference>
<dbReference type="InterPro" id="IPR023298">
    <property type="entry name" value="ATPase_P-typ_TM_dom_sf"/>
</dbReference>
<keyword evidence="4" id="KW-0460">Magnesium</keyword>
<evidence type="ECO:0000259" key="11">
    <source>
        <dbReference type="Pfam" id="PF16212"/>
    </source>
</evidence>
<keyword evidence="2 8" id="KW-0812">Transmembrane</keyword>
<dbReference type="InterPro" id="IPR008250">
    <property type="entry name" value="ATPase_P-typ_transduc_dom_A_sf"/>
</dbReference>
<comment type="caution">
    <text evidence="12">The sequence shown here is derived from an EMBL/GenBank/DDBJ whole genome shotgun (WGS) entry which is preliminary data.</text>
</comment>
<feature type="transmembrane region" description="Helical" evidence="8">
    <location>
        <begin position="1156"/>
        <end position="1179"/>
    </location>
</feature>
<dbReference type="SUPFAM" id="SSF56784">
    <property type="entry name" value="HAD-like"/>
    <property type="match status" value="1"/>
</dbReference>
<feature type="transmembrane region" description="Helical" evidence="8">
    <location>
        <begin position="30"/>
        <end position="50"/>
    </location>
</feature>
<dbReference type="NCBIfam" id="TIGR01494">
    <property type="entry name" value="ATPase_P-type"/>
    <property type="match status" value="1"/>
</dbReference>
<dbReference type="Pfam" id="PF16212">
    <property type="entry name" value="PhoLip_ATPase_C"/>
    <property type="match status" value="1"/>
</dbReference>
<evidence type="ECO:0000256" key="3">
    <source>
        <dbReference type="ARBA" id="ARBA00022723"/>
    </source>
</evidence>
<protein>
    <recommendedName>
        <fullName evidence="14">P-type phospholipid transporter</fullName>
    </recommendedName>
</protein>
<feature type="compositionally biased region" description="Polar residues" evidence="7">
    <location>
        <begin position="710"/>
        <end position="731"/>
    </location>
</feature>
<dbReference type="SUPFAM" id="SSF81665">
    <property type="entry name" value="Calcium ATPase, transmembrane domain M"/>
    <property type="match status" value="1"/>
</dbReference>
<evidence type="ECO:0000313" key="12">
    <source>
        <dbReference type="EMBL" id="KAK8842563.1"/>
    </source>
</evidence>
<feature type="region of interest" description="Disordered" evidence="7">
    <location>
        <begin position="696"/>
        <end position="782"/>
    </location>
</feature>
<organism evidence="12 13">
    <name type="scientific">Tritrichomonas musculus</name>
    <dbReference type="NCBI Taxonomy" id="1915356"/>
    <lineage>
        <taxon>Eukaryota</taxon>
        <taxon>Metamonada</taxon>
        <taxon>Parabasalia</taxon>
        <taxon>Tritrichomonadida</taxon>
        <taxon>Tritrichomonadidae</taxon>
        <taxon>Tritrichomonas</taxon>
    </lineage>
</organism>
<evidence type="ECO:0000259" key="10">
    <source>
        <dbReference type="Pfam" id="PF16209"/>
    </source>
</evidence>
<dbReference type="Pfam" id="PF16209">
    <property type="entry name" value="PhoLip_ATPase_N"/>
    <property type="match status" value="1"/>
</dbReference>
<evidence type="ECO:0000256" key="5">
    <source>
        <dbReference type="ARBA" id="ARBA00022989"/>
    </source>
</evidence>
<dbReference type="Pfam" id="PF00122">
    <property type="entry name" value="E1-E2_ATPase"/>
    <property type="match status" value="1"/>
</dbReference>
<dbReference type="PRINTS" id="PR00119">
    <property type="entry name" value="CATATPASE"/>
</dbReference>
<dbReference type="Gene3D" id="3.40.50.1000">
    <property type="entry name" value="HAD superfamily/HAD-like"/>
    <property type="match status" value="1"/>
</dbReference>
<feature type="domain" description="P-type ATPase C-terminal" evidence="11">
    <location>
        <begin position="1037"/>
        <end position="1287"/>
    </location>
</feature>
<dbReference type="Gene3D" id="3.40.1110.10">
    <property type="entry name" value="Calcium-transporting ATPase, cytoplasmic domain N"/>
    <property type="match status" value="1"/>
</dbReference>
<feature type="transmembrane region" description="Helical" evidence="8">
    <location>
        <begin position="70"/>
        <end position="87"/>
    </location>
</feature>
<feature type="compositionally biased region" description="Low complexity" evidence="7">
    <location>
        <begin position="735"/>
        <end position="759"/>
    </location>
</feature>
<dbReference type="EMBL" id="JAPFFF010000037">
    <property type="protein sequence ID" value="KAK8842563.1"/>
    <property type="molecule type" value="Genomic_DNA"/>
</dbReference>
<dbReference type="InterPro" id="IPR023299">
    <property type="entry name" value="ATPase_P-typ_cyto_dom_N"/>
</dbReference>
<dbReference type="Proteomes" id="UP001470230">
    <property type="component" value="Unassembled WGS sequence"/>
</dbReference>
<dbReference type="Pfam" id="PF00702">
    <property type="entry name" value="Hydrolase"/>
    <property type="match status" value="1"/>
</dbReference>
<feature type="domain" description="P-type ATPase A" evidence="9">
    <location>
        <begin position="100"/>
        <end position="243"/>
    </location>
</feature>
<name>A0ABR2H8M3_9EUKA</name>
<feature type="compositionally biased region" description="Polar residues" evidence="7">
    <location>
        <begin position="773"/>
        <end position="782"/>
    </location>
</feature>
<keyword evidence="3" id="KW-0479">Metal-binding</keyword>
<evidence type="ECO:0000256" key="8">
    <source>
        <dbReference type="SAM" id="Phobius"/>
    </source>
</evidence>
<dbReference type="InterPro" id="IPR023214">
    <property type="entry name" value="HAD_sf"/>
</dbReference>
<feature type="region of interest" description="Disordered" evidence="7">
    <location>
        <begin position="609"/>
        <end position="634"/>
    </location>
</feature>
<feature type="transmembrane region" description="Helical" evidence="8">
    <location>
        <begin position="1066"/>
        <end position="1088"/>
    </location>
</feature>
<feature type="transmembrane region" description="Helical" evidence="8">
    <location>
        <begin position="259"/>
        <end position="282"/>
    </location>
</feature>
<evidence type="ECO:0000256" key="7">
    <source>
        <dbReference type="SAM" id="MobiDB-lite"/>
    </source>
</evidence>
<dbReference type="InterPro" id="IPR032630">
    <property type="entry name" value="P_typ_ATPase_c"/>
</dbReference>
<dbReference type="InterPro" id="IPR001757">
    <property type="entry name" value="P_typ_ATPase"/>
</dbReference>
<dbReference type="PROSITE" id="PS00154">
    <property type="entry name" value="ATPASE_E1_E2"/>
    <property type="match status" value="1"/>
</dbReference>
<evidence type="ECO:0000256" key="4">
    <source>
        <dbReference type="ARBA" id="ARBA00022842"/>
    </source>
</evidence>
<evidence type="ECO:0000256" key="2">
    <source>
        <dbReference type="ARBA" id="ARBA00022692"/>
    </source>
</evidence>
<evidence type="ECO:0000313" key="13">
    <source>
        <dbReference type="Proteomes" id="UP001470230"/>
    </source>
</evidence>
<evidence type="ECO:0000256" key="6">
    <source>
        <dbReference type="ARBA" id="ARBA00023136"/>
    </source>
</evidence>
<dbReference type="PANTHER" id="PTHR24092:SF19">
    <property type="entry name" value="PHOSPHOLIPID-TRANSPORTING ATPASE"/>
    <property type="match status" value="1"/>
</dbReference>
<feature type="transmembrane region" description="Helical" evidence="8">
    <location>
        <begin position="1258"/>
        <end position="1285"/>
    </location>
</feature>
<proteinExistence type="predicted"/>
<keyword evidence="5 8" id="KW-1133">Transmembrane helix</keyword>
<dbReference type="InterPro" id="IPR059000">
    <property type="entry name" value="ATPase_P-type_domA"/>
</dbReference>
<accession>A0ABR2H8M3</accession>